<dbReference type="PANTHER" id="PTHR46463">
    <property type="entry name" value="ZINC FINGER, RING/FYVE/PHD-TYPE"/>
    <property type="match status" value="1"/>
</dbReference>
<dbReference type="EMBL" id="JAGGNH010000006">
    <property type="protein sequence ID" value="KAJ0970279.1"/>
    <property type="molecule type" value="Genomic_DNA"/>
</dbReference>
<dbReference type="Gene3D" id="3.30.40.10">
    <property type="entry name" value="Zinc/RING finger domain, C3HC4 (zinc finger)"/>
    <property type="match status" value="1"/>
</dbReference>
<dbReference type="AlphaFoldDB" id="A0A9D5HBA7"/>
<name>A0A9D5HBA7_9LILI</name>
<evidence type="ECO:0000256" key="6">
    <source>
        <dbReference type="ARBA" id="ARBA00022786"/>
    </source>
</evidence>
<evidence type="ECO:0000256" key="2">
    <source>
        <dbReference type="ARBA" id="ARBA00012483"/>
    </source>
</evidence>
<dbReference type="FunFam" id="3.30.40.10:FF:000376">
    <property type="entry name" value="Putative E3 ubiquitin-protein ligase RHB1A"/>
    <property type="match status" value="1"/>
</dbReference>
<organism evidence="11 12">
    <name type="scientific">Dioscorea zingiberensis</name>
    <dbReference type="NCBI Taxonomy" id="325984"/>
    <lineage>
        <taxon>Eukaryota</taxon>
        <taxon>Viridiplantae</taxon>
        <taxon>Streptophyta</taxon>
        <taxon>Embryophyta</taxon>
        <taxon>Tracheophyta</taxon>
        <taxon>Spermatophyta</taxon>
        <taxon>Magnoliopsida</taxon>
        <taxon>Liliopsida</taxon>
        <taxon>Dioscoreales</taxon>
        <taxon>Dioscoreaceae</taxon>
        <taxon>Dioscorea</taxon>
    </lineage>
</organism>
<evidence type="ECO:0000256" key="5">
    <source>
        <dbReference type="ARBA" id="ARBA00022771"/>
    </source>
</evidence>
<evidence type="ECO:0000256" key="7">
    <source>
        <dbReference type="ARBA" id="ARBA00022833"/>
    </source>
</evidence>
<dbReference type="SUPFAM" id="SSF57850">
    <property type="entry name" value="RING/U-box"/>
    <property type="match status" value="1"/>
</dbReference>
<feature type="domain" description="RING-type" evidence="10">
    <location>
        <begin position="154"/>
        <end position="195"/>
    </location>
</feature>
<dbReference type="PANTHER" id="PTHR46463:SF89">
    <property type="entry name" value="E3 UBIQUITIN-PROTEIN LIGASE RHB1A-RELATED"/>
    <property type="match status" value="1"/>
</dbReference>
<dbReference type="EC" id="2.3.2.27" evidence="2"/>
<keyword evidence="3" id="KW-0808">Transferase</keyword>
<evidence type="ECO:0000256" key="8">
    <source>
        <dbReference type="PROSITE-ProRule" id="PRU00175"/>
    </source>
</evidence>
<comment type="catalytic activity">
    <reaction evidence="1">
        <text>S-ubiquitinyl-[E2 ubiquitin-conjugating enzyme]-L-cysteine + [acceptor protein]-L-lysine = [E2 ubiquitin-conjugating enzyme]-L-cysteine + N(6)-ubiquitinyl-[acceptor protein]-L-lysine.</text>
        <dbReference type="EC" id="2.3.2.27"/>
    </reaction>
</comment>
<evidence type="ECO:0000256" key="3">
    <source>
        <dbReference type="ARBA" id="ARBA00022679"/>
    </source>
</evidence>
<keyword evidence="7" id="KW-0862">Zinc</keyword>
<keyword evidence="4" id="KW-0479">Metal-binding</keyword>
<protein>
    <recommendedName>
        <fullName evidence="2">RING-type E3 ubiquitin transferase</fullName>
        <ecNumber evidence="2">2.3.2.27</ecNumber>
    </recommendedName>
</protein>
<dbReference type="GO" id="GO:0008270">
    <property type="term" value="F:zinc ion binding"/>
    <property type="evidence" value="ECO:0007669"/>
    <property type="project" value="UniProtKB-KW"/>
</dbReference>
<dbReference type="OrthoDB" id="8062037at2759"/>
<evidence type="ECO:0000256" key="4">
    <source>
        <dbReference type="ARBA" id="ARBA00022723"/>
    </source>
</evidence>
<evidence type="ECO:0000313" key="12">
    <source>
        <dbReference type="Proteomes" id="UP001085076"/>
    </source>
</evidence>
<proteinExistence type="predicted"/>
<evidence type="ECO:0000313" key="11">
    <source>
        <dbReference type="EMBL" id="KAJ0970279.1"/>
    </source>
</evidence>
<keyword evidence="6" id="KW-0833">Ubl conjugation pathway</keyword>
<dbReference type="Proteomes" id="UP001085076">
    <property type="component" value="Miscellaneous, Linkage group lg06"/>
</dbReference>
<comment type="caution">
    <text evidence="11">The sequence shown here is derived from an EMBL/GenBank/DDBJ whole genome shotgun (WGS) entry which is preliminary data.</text>
</comment>
<gene>
    <name evidence="11" type="ORF">J5N97_023156</name>
</gene>
<dbReference type="Pfam" id="PF13639">
    <property type="entry name" value="zf-RING_2"/>
    <property type="match status" value="1"/>
</dbReference>
<keyword evidence="5 8" id="KW-0863">Zinc-finger</keyword>
<dbReference type="InterPro" id="IPR013083">
    <property type="entry name" value="Znf_RING/FYVE/PHD"/>
</dbReference>
<reference evidence="11" key="2">
    <citation type="journal article" date="2022" name="Hortic Res">
        <title>The genome of Dioscorea zingiberensis sheds light on the biosynthesis, origin and evolution of the medicinally important diosgenin saponins.</title>
        <authorList>
            <person name="Li Y."/>
            <person name="Tan C."/>
            <person name="Li Z."/>
            <person name="Guo J."/>
            <person name="Li S."/>
            <person name="Chen X."/>
            <person name="Wang C."/>
            <person name="Dai X."/>
            <person name="Yang H."/>
            <person name="Song W."/>
            <person name="Hou L."/>
            <person name="Xu J."/>
            <person name="Tong Z."/>
            <person name="Xu A."/>
            <person name="Yuan X."/>
            <person name="Wang W."/>
            <person name="Yang Q."/>
            <person name="Chen L."/>
            <person name="Sun Z."/>
            <person name="Wang K."/>
            <person name="Pan B."/>
            <person name="Chen J."/>
            <person name="Bao Y."/>
            <person name="Liu F."/>
            <person name="Qi X."/>
            <person name="Gang D.R."/>
            <person name="Wen J."/>
            <person name="Li J."/>
        </authorList>
    </citation>
    <scope>NUCLEOTIDE SEQUENCE</scope>
    <source>
        <strain evidence="11">Dzin_1.0</strain>
    </source>
</reference>
<dbReference type="InterPro" id="IPR001841">
    <property type="entry name" value="Znf_RING"/>
</dbReference>
<evidence type="ECO:0000256" key="1">
    <source>
        <dbReference type="ARBA" id="ARBA00000900"/>
    </source>
</evidence>
<accession>A0A9D5HBA7</accession>
<reference evidence="11" key="1">
    <citation type="submission" date="2021-03" db="EMBL/GenBank/DDBJ databases">
        <authorList>
            <person name="Li Z."/>
            <person name="Yang C."/>
        </authorList>
    </citation>
    <scope>NUCLEOTIDE SEQUENCE</scope>
    <source>
        <strain evidence="11">Dzin_1.0</strain>
        <tissue evidence="11">Leaf</tissue>
    </source>
</reference>
<feature type="region of interest" description="Disordered" evidence="9">
    <location>
        <begin position="89"/>
        <end position="128"/>
    </location>
</feature>
<dbReference type="PROSITE" id="PS50089">
    <property type="entry name" value="ZF_RING_2"/>
    <property type="match status" value="1"/>
</dbReference>
<dbReference type="GO" id="GO:0061630">
    <property type="term" value="F:ubiquitin protein ligase activity"/>
    <property type="evidence" value="ECO:0007669"/>
    <property type="project" value="UniProtKB-EC"/>
</dbReference>
<evidence type="ECO:0000256" key="9">
    <source>
        <dbReference type="SAM" id="MobiDB-lite"/>
    </source>
</evidence>
<keyword evidence="12" id="KW-1185">Reference proteome</keyword>
<sequence length="206" mass="23049">MGCCMSSRRTEMDRTPIYLYCPPTLESEPLSSANVVSSVSAGVLVDTNLDTSIPDTYWAPPAPLPYDVGLACPQTLLSSFENCRNKTDYVPPADLQPPRDAVIGDVSEGLDTSDSLEGSDNKNRTDDGCEPVKVIKDEPSKFCEPDMNEEEDVCPICLEEYDFENPRNITKCDHHFHLACILEWMERSDTCPVCDKIMMLDQTFYD</sequence>
<dbReference type="SMART" id="SM00184">
    <property type="entry name" value="RING"/>
    <property type="match status" value="1"/>
</dbReference>
<evidence type="ECO:0000259" key="10">
    <source>
        <dbReference type="PROSITE" id="PS50089"/>
    </source>
</evidence>